<evidence type="ECO:0000256" key="3">
    <source>
        <dbReference type="RuleBase" id="RU000363"/>
    </source>
</evidence>
<proteinExistence type="inferred from homology"/>
<dbReference type="Gene3D" id="3.40.50.720">
    <property type="entry name" value="NAD(P)-binding Rossmann-like Domain"/>
    <property type="match status" value="1"/>
</dbReference>
<evidence type="ECO:0000256" key="2">
    <source>
        <dbReference type="ARBA" id="ARBA00023002"/>
    </source>
</evidence>
<dbReference type="InterPro" id="IPR002347">
    <property type="entry name" value="SDR_fam"/>
</dbReference>
<dbReference type="InterPro" id="IPR050259">
    <property type="entry name" value="SDR"/>
</dbReference>
<comment type="similarity">
    <text evidence="1 3">Belongs to the short-chain dehydrogenases/reductases (SDR) family.</text>
</comment>
<dbReference type="InterPro" id="IPR036291">
    <property type="entry name" value="NAD(P)-bd_dom_sf"/>
</dbReference>
<dbReference type="InterPro" id="IPR016776">
    <property type="entry name" value="ApeP-like_dehydratase"/>
</dbReference>
<organism evidence="5 6">
    <name type="scientific">Acidithiobacillus ferridurans</name>
    <dbReference type="NCBI Taxonomy" id="1232575"/>
    <lineage>
        <taxon>Bacteria</taxon>
        <taxon>Pseudomonadati</taxon>
        <taxon>Pseudomonadota</taxon>
        <taxon>Acidithiobacillia</taxon>
        <taxon>Acidithiobacillales</taxon>
        <taxon>Acidithiobacillaceae</taxon>
        <taxon>Acidithiobacillus</taxon>
    </lineage>
</organism>
<dbReference type="PRINTS" id="PR00080">
    <property type="entry name" value="SDRFAMILY"/>
</dbReference>
<reference evidence="5 6" key="1">
    <citation type="journal article" date="2018" name="Microbiol. Resour. Announc.">
        <title>Complete Genome Sequence of Acidithiobacillus ferridurans JCM 18981.</title>
        <authorList>
            <person name="Miyauchi T."/>
            <person name="Kouzuma A."/>
            <person name="Abe T."/>
            <person name="Watanabe K."/>
        </authorList>
    </citation>
    <scope>NUCLEOTIDE SEQUENCE [LARGE SCALE GENOMIC DNA]</scope>
    <source>
        <strain evidence="6">ATCC 33020 / DSM 29468 / JCM 18981 / 11Fe</strain>
    </source>
</reference>
<keyword evidence="2" id="KW-0560">Oxidoreductase</keyword>
<evidence type="ECO:0000313" key="6">
    <source>
        <dbReference type="Proteomes" id="UP000280188"/>
    </source>
</evidence>
<dbReference type="InterPro" id="IPR057326">
    <property type="entry name" value="KR_dom"/>
</dbReference>
<dbReference type="Pfam" id="PF00106">
    <property type="entry name" value="adh_short"/>
    <property type="match status" value="1"/>
</dbReference>
<gene>
    <name evidence="5" type="ORF">AFERRID_20310</name>
</gene>
<feature type="domain" description="Ketoreductase" evidence="4">
    <location>
        <begin position="166"/>
        <end position="350"/>
    </location>
</feature>
<name>A0A2Z6INH3_ACIFI</name>
<dbReference type="SMART" id="SM00822">
    <property type="entry name" value="PKS_KR"/>
    <property type="match status" value="1"/>
</dbReference>
<evidence type="ECO:0000313" key="5">
    <source>
        <dbReference type="EMBL" id="BBF65813.1"/>
    </source>
</evidence>
<dbReference type="Proteomes" id="UP000280188">
    <property type="component" value="Chromosome"/>
</dbReference>
<dbReference type="KEGG" id="afj:AFERRID_20310"/>
<dbReference type="SUPFAM" id="SSF51735">
    <property type="entry name" value="NAD(P)-binding Rossmann-fold domains"/>
    <property type="match status" value="1"/>
</dbReference>
<evidence type="ECO:0000256" key="1">
    <source>
        <dbReference type="ARBA" id="ARBA00006484"/>
    </source>
</evidence>
<dbReference type="PANTHER" id="PTHR42879">
    <property type="entry name" value="3-OXOACYL-(ACYL-CARRIER-PROTEIN) REDUCTASE"/>
    <property type="match status" value="1"/>
</dbReference>
<dbReference type="FunFam" id="3.40.50.720:FF:000173">
    <property type="entry name" value="3-oxoacyl-[acyl-carrier protein] reductase"/>
    <property type="match status" value="1"/>
</dbReference>
<dbReference type="PANTHER" id="PTHR42879:SF2">
    <property type="entry name" value="3-OXOACYL-[ACYL-CARRIER-PROTEIN] REDUCTASE FABG"/>
    <property type="match status" value="1"/>
</dbReference>
<protein>
    <submittedName>
        <fullName evidence="5">3-oxoacyl-[acyl-carrier-protein] reductase</fullName>
    </submittedName>
</protein>
<keyword evidence="6" id="KW-1185">Reference proteome</keyword>
<accession>A0A2Z6INH3</accession>
<sequence>MQLDRQWIAGQIPHQGSMHLLDAVERWDESTITCTATSHRWETLPLRAHGRLGAACGIEYAAQAMAVHGALLCPATERGDAAKVGYLISVRDVVLRVSRLDDIDGDLTITAEKLAGQHNLLYRFAVLGQGRVLLDGRAALLLDTNSSAAMYTPVALAEIRGSRMPKRALVTGGSGGIGAAICKKLAADGLQVIIHTHRNPEKAQALADSIIAAGGDAAVLAFDVTDAQATAAALRDELEAGPIQVLVNNAGIHDDAVFPALSARQWQGVIDVSLNGFFHVTQAVLMPMIRTRWGRIINITSVAALTGNRGQVNYSAAKGALHAATRSLALEVASRGITVNAVAPGIIATEMSANAFPIDAIAQMVPMKRAGRPEEVADLVGFLASEQAAYISGQIISINGAMA</sequence>
<dbReference type="InterPro" id="IPR029069">
    <property type="entry name" value="HotDog_dom_sf"/>
</dbReference>
<dbReference type="EMBL" id="AP018795">
    <property type="protein sequence ID" value="BBF65813.1"/>
    <property type="molecule type" value="Genomic_DNA"/>
</dbReference>
<dbReference type="Pfam" id="PF22817">
    <property type="entry name" value="ApeP-like"/>
    <property type="match status" value="1"/>
</dbReference>
<evidence type="ECO:0000259" key="4">
    <source>
        <dbReference type="SMART" id="SM00822"/>
    </source>
</evidence>
<dbReference type="AlphaFoldDB" id="A0A2Z6INH3"/>
<dbReference type="Gene3D" id="3.10.129.10">
    <property type="entry name" value="Hotdog Thioesterase"/>
    <property type="match status" value="1"/>
</dbReference>
<dbReference type="GO" id="GO:0016491">
    <property type="term" value="F:oxidoreductase activity"/>
    <property type="evidence" value="ECO:0007669"/>
    <property type="project" value="UniProtKB-KW"/>
</dbReference>
<dbReference type="NCBIfam" id="NF009466">
    <property type="entry name" value="PRK12826.1-2"/>
    <property type="match status" value="1"/>
</dbReference>
<dbReference type="PRINTS" id="PR00081">
    <property type="entry name" value="GDHRDH"/>
</dbReference>
<dbReference type="NCBIfam" id="NF004200">
    <property type="entry name" value="PRK05653.1-5"/>
    <property type="match status" value="1"/>
</dbReference>
<dbReference type="RefSeq" id="WP_232027509.1">
    <property type="nucleotide sequence ID" value="NZ_AP018795.1"/>
</dbReference>
<dbReference type="SUPFAM" id="SSF54637">
    <property type="entry name" value="Thioesterase/thiol ester dehydrase-isomerase"/>
    <property type="match status" value="1"/>
</dbReference>